<protein>
    <submittedName>
        <fullName evidence="1">Uncharacterized protein</fullName>
    </submittedName>
</protein>
<organism evidence="1 2">
    <name type="scientific">Pleurotus cornucopiae</name>
    <name type="common">Cornucopia mushroom</name>
    <dbReference type="NCBI Taxonomy" id="5321"/>
    <lineage>
        <taxon>Eukaryota</taxon>
        <taxon>Fungi</taxon>
        <taxon>Dikarya</taxon>
        <taxon>Basidiomycota</taxon>
        <taxon>Agaricomycotina</taxon>
        <taxon>Agaricomycetes</taxon>
        <taxon>Agaricomycetidae</taxon>
        <taxon>Agaricales</taxon>
        <taxon>Pleurotineae</taxon>
        <taxon>Pleurotaceae</taxon>
        <taxon>Pleurotus</taxon>
    </lineage>
</organism>
<accession>A0ACB7J537</accession>
<keyword evidence="2" id="KW-1185">Reference proteome</keyword>
<comment type="caution">
    <text evidence="1">The sequence shown here is derived from an EMBL/GenBank/DDBJ whole genome shotgun (WGS) entry which is preliminary data.</text>
</comment>
<reference evidence="1 2" key="1">
    <citation type="journal article" date="2021" name="Appl. Environ. Microbiol.">
        <title>Genetic linkage and physical mapping for an oyster mushroom Pleurotus cornucopiae and QTL analysis for the trait cap color.</title>
        <authorList>
            <person name="Zhang Y."/>
            <person name="Gao W."/>
            <person name="Sonnenberg A."/>
            <person name="Chen Q."/>
            <person name="Zhang J."/>
            <person name="Huang C."/>
        </authorList>
    </citation>
    <scope>NUCLEOTIDE SEQUENCE [LARGE SCALE GENOMIC DNA]</scope>
    <source>
        <strain evidence="1">CCMSSC00406</strain>
    </source>
</reference>
<evidence type="ECO:0000313" key="1">
    <source>
        <dbReference type="EMBL" id="KAG9225076.1"/>
    </source>
</evidence>
<evidence type="ECO:0000313" key="2">
    <source>
        <dbReference type="Proteomes" id="UP000824881"/>
    </source>
</evidence>
<gene>
    <name evidence="1" type="ORF">CCMSSC00406_0008760</name>
</gene>
<dbReference type="EMBL" id="WQMT02000003">
    <property type="protein sequence ID" value="KAG9225076.1"/>
    <property type="molecule type" value="Genomic_DNA"/>
</dbReference>
<proteinExistence type="predicted"/>
<name>A0ACB7J537_PLECO</name>
<sequence length="509" mass="54773">MFALLIPLSAFFLLNGRAANLPVLKLNGPSTLPATASHRLSPALASFSIETAFFVEFVGNTTEPNVLTRNLLDNLKARTGVPAEIRIGGITADSTYWNASLLDTPLFNAIDKSGALQNTTIGPLFWDSVKLLPEGTKIVMNLDLQDLDFEGALEVARSTVEGLPASKLLGFEIGNEPDHYLRFTPQNYTNIWATWSRNITNALGLSAPMFQIAATAEDPLFPFNTPTANSQLDCVSALAAGANAGNTVMSCSEHTYQYSPRIHAVREQLGPDSFVIGEYNSVSCSGRDGVSNTFGQALWLLDTTLYAASLNVSRMFIHQGGPLALQSSVQLNHGGLSFYDLWYPVENQNGPVKVFPSYTAYLFVAEALGHSKAMRIANIYPGRQANGSTITTGGGDSSAGQLVAYGLWDESLPSATKSPAKLALINMQIYNHTQTEQRPSTTFDISAFARGPVTVRRLQAPGADIKDANVTVWAGQTFESGLAKGRFREERITGGKIVVPASEAVLVTL</sequence>
<dbReference type="Proteomes" id="UP000824881">
    <property type="component" value="Unassembled WGS sequence"/>
</dbReference>